<organism evidence="3 4">
    <name type="scientific">Magnaporthiopsis poae (strain ATCC 64411 / 73-15)</name>
    <name type="common">Kentucky bluegrass fungus</name>
    <name type="synonym">Magnaporthe poae</name>
    <dbReference type="NCBI Taxonomy" id="644358"/>
    <lineage>
        <taxon>Eukaryota</taxon>
        <taxon>Fungi</taxon>
        <taxon>Dikarya</taxon>
        <taxon>Ascomycota</taxon>
        <taxon>Pezizomycotina</taxon>
        <taxon>Sordariomycetes</taxon>
        <taxon>Sordariomycetidae</taxon>
        <taxon>Magnaporthales</taxon>
        <taxon>Magnaporthaceae</taxon>
        <taxon>Magnaporthiopsis</taxon>
    </lineage>
</organism>
<reference evidence="3" key="4">
    <citation type="journal article" date="2015" name="G3 (Bethesda)">
        <title>Genome sequences of three phytopathogenic species of the Magnaporthaceae family of fungi.</title>
        <authorList>
            <person name="Okagaki L.H."/>
            <person name="Nunes C.C."/>
            <person name="Sailsbery J."/>
            <person name="Clay B."/>
            <person name="Brown D."/>
            <person name="John T."/>
            <person name="Oh Y."/>
            <person name="Young N."/>
            <person name="Fitzgerald M."/>
            <person name="Haas B.J."/>
            <person name="Zeng Q."/>
            <person name="Young S."/>
            <person name="Adiconis X."/>
            <person name="Fan L."/>
            <person name="Levin J.Z."/>
            <person name="Mitchell T.K."/>
            <person name="Okubara P.A."/>
            <person name="Farman M.L."/>
            <person name="Kohn L.M."/>
            <person name="Birren B."/>
            <person name="Ma L.-J."/>
            <person name="Dean R.A."/>
        </authorList>
    </citation>
    <scope>NUCLEOTIDE SEQUENCE</scope>
    <source>
        <strain evidence="3">ATCC 64411 / 73-15</strain>
    </source>
</reference>
<dbReference type="VEuPathDB" id="FungiDB:MAPG_04906"/>
<dbReference type="EMBL" id="ADBL01001143">
    <property type="status" value="NOT_ANNOTATED_CDS"/>
    <property type="molecule type" value="Genomic_DNA"/>
</dbReference>
<keyword evidence="4" id="KW-1185">Reference proteome</keyword>
<evidence type="ECO:0000256" key="1">
    <source>
        <dbReference type="SAM" id="MobiDB-lite"/>
    </source>
</evidence>
<reference evidence="4" key="2">
    <citation type="submission" date="2010-05" db="EMBL/GenBank/DDBJ databases">
        <title>The genome sequence of Magnaporthe poae strain ATCC 64411.</title>
        <authorList>
            <person name="Ma L.-J."/>
            <person name="Dead R."/>
            <person name="Young S."/>
            <person name="Zeng Q."/>
            <person name="Koehrsen M."/>
            <person name="Alvarado L."/>
            <person name="Berlin A."/>
            <person name="Chapman S.B."/>
            <person name="Chen Z."/>
            <person name="Freedman E."/>
            <person name="Gellesch M."/>
            <person name="Goldberg J."/>
            <person name="Griggs A."/>
            <person name="Gujja S."/>
            <person name="Heilman E.R."/>
            <person name="Heiman D."/>
            <person name="Hepburn T."/>
            <person name="Howarth C."/>
            <person name="Jen D."/>
            <person name="Larson L."/>
            <person name="Mehta T."/>
            <person name="Neiman D."/>
            <person name="Pearson M."/>
            <person name="Roberts A."/>
            <person name="Saif S."/>
            <person name="Shea T."/>
            <person name="Shenoy N."/>
            <person name="Sisk P."/>
            <person name="Stolte C."/>
            <person name="Sykes S."/>
            <person name="Walk T."/>
            <person name="White J."/>
            <person name="Yandava C."/>
            <person name="Haas B."/>
            <person name="Nusbaum C."/>
            <person name="Birren B."/>
        </authorList>
    </citation>
    <scope>NUCLEOTIDE SEQUENCE [LARGE SCALE GENOMIC DNA]</scope>
    <source>
        <strain evidence="4">ATCC 64411 / 73-15</strain>
    </source>
</reference>
<sequence length="213" mass="22846">MYSMYAHRLGGRRLWAAGQPGGSENCGSKWPGRMDGGGSSGKQGSSSSFGRKSRQTTTPQTHSVWCECDSGGSHEDPTFRARSFCQQGKPDRLRAADVPAWADWLPDVQGLEEGGIDLQQVDSSAARPGERGGGLRWTLAVIKLKLKLCSSCHYPLAVLPQPGWSCGPVVGVEVFVDIRVDTTHATPRLPGIWPGNPQGFHPLVGIPAGWAQL</sequence>
<evidence type="ECO:0000313" key="3">
    <source>
        <dbReference type="EnsemblFungi" id="MAPG_04906T0"/>
    </source>
</evidence>
<dbReference type="EnsemblFungi" id="MAPG_04906T0">
    <property type="protein sequence ID" value="MAPG_04906T0"/>
    <property type="gene ID" value="MAPG_04906"/>
</dbReference>
<reference evidence="3" key="5">
    <citation type="submission" date="2015-06" db="UniProtKB">
        <authorList>
            <consortium name="EnsemblFungi"/>
        </authorList>
    </citation>
    <scope>IDENTIFICATION</scope>
    <source>
        <strain evidence="3">ATCC 64411</strain>
    </source>
</reference>
<protein>
    <submittedName>
        <fullName evidence="2 3">Uncharacterized protein</fullName>
    </submittedName>
</protein>
<reference evidence="2" key="1">
    <citation type="submission" date="2010-05" db="EMBL/GenBank/DDBJ databases">
        <title>The Genome Sequence of Magnaporthe poae strain ATCC 64411.</title>
        <authorList>
            <consortium name="The Broad Institute Genome Sequencing Platform"/>
            <consortium name="Broad Institute Genome Sequencing Center for Infectious Disease"/>
            <person name="Ma L.-J."/>
            <person name="Dead R."/>
            <person name="Young S."/>
            <person name="Zeng Q."/>
            <person name="Koehrsen M."/>
            <person name="Alvarado L."/>
            <person name="Berlin A."/>
            <person name="Chapman S.B."/>
            <person name="Chen Z."/>
            <person name="Freedman E."/>
            <person name="Gellesch M."/>
            <person name="Goldberg J."/>
            <person name="Griggs A."/>
            <person name="Gujja S."/>
            <person name="Heilman E.R."/>
            <person name="Heiman D."/>
            <person name="Hepburn T."/>
            <person name="Howarth C."/>
            <person name="Jen D."/>
            <person name="Larson L."/>
            <person name="Mehta T."/>
            <person name="Neiman D."/>
            <person name="Pearson M."/>
            <person name="Roberts A."/>
            <person name="Saif S."/>
            <person name="Shea T."/>
            <person name="Shenoy N."/>
            <person name="Sisk P."/>
            <person name="Stolte C."/>
            <person name="Sykes S."/>
            <person name="Walk T."/>
            <person name="White J."/>
            <person name="Yandava C."/>
            <person name="Haas B."/>
            <person name="Nusbaum C."/>
            <person name="Birren B."/>
        </authorList>
    </citation>
    <scope>NUCLEOTIDE SEQUENCE</scope>
    <source>
        <strain evidence="2">ATCC 64411</strain>
    </source>
</reference>
<proteinExistence type="predicted"/>
<feature type="region of interest" description="Disordered" evidence="1">
    <location>
        <begin position="16"/>
        <end position="64"/>
    </location>
</feature>
<evidence type="ECO:0000313" key="2">
    <source>
        <dbReference type="EMBL" id="KLU85886.1"/>
    </source>
</evidence>
<reference evidence="2" key="3">
    <citation type="submission" date="2011-03" db="EMBL/GenBank/DDBJ databases">
        <title>Annotation of Magnaporthe poae ATCC 64411.</title>
        <authorList>
            <person name="Ma L.-J."/>
            <person name="Dead R."/>
            <person name="Young S.K."/>
            <person name="Zeng Q."/>
            <person name="Gargeya S."/>
            <person name="Fitzgerald M."/>
            <person name="Haas B."/>
            <person name="Abouelleil A."/>
            <person name="Alvarado L."/>
            <person name="Arachchi H.M."/>
            <person name="Berlin A."/>
            <person name="Brown A."/>
            <person name="Chapman S.B."/>
            <person name="Chen Z."/>
            <person name="Dunbar C."/>
            <person name="Freedman E."/>
            <person name="Gearin G."/>
            <person name="Gellesch M."/>
            <person name="Goldberg J."/>
            <person name="Griggs A."/>
            <person name="Gujja S."/>
            <person name="Heiman D."/>
            <person name="Howarth C."/>
            <person name="Larson L."/>
            <person name="Lui A."/>
            <person name="MacDonald P.J.P."/>
            <person name="Mehta T."/>
            <person name="Montmayeur A."/>
            <person name="Murphy C."/>
            <person name="Neiman D."/>
            <person name="Pearson M."/>
            <person name="Priest M."/>
            <person name="Roberts A."/>
            <person name="Saif S."/>
            <person name="Shea T."/>
            <person name="Shenoy N."/>
            <person name="Sisk P."/>
            <person name="Stolte C."/>
            <person name="Sykes S."/>
            <person name="Yandava C."/>
            <person name="Wortman J."/>
            <person name="Nusbaum C."/>
            <person name="Birren B."/>
        </authorList>
    </citation>
    <scope>NUCLEOTIDE SEQUENCE</scope>
    <source>
        <strain evidence="2">ATCC 64411</strain>
    </source>
</reference>
<evidence type="ECO:0000313" key="4">
    <source>
        <dbReference type="Proteomes" id="UP000011715"/>
    </source>
</evidence>
<name>A0A0C4DXZ8_MAGP6</name>
<dbReference type="EMBL" id="GL876969">
    <property type="protein sequence ID" value="KLU85886.1"/>
    <property type="molecule type" value="Genomic_DNA"/>
</dbReference>
<gene>
    <name evidence="2" type="ORF">MAPG_04906</name>
</gene>
<dbReference type="Proteomes" id="UP000011715">
    <property type="component" value="Unassembled WGS sequence"/>
</dbReference>
<dbReference type="AlphaFoldDB" id="A0A0C4DXZ8"/>
<accession>A0A0C4DXZ8</accession>